<dbReference type="EMBL" id="GL192347">
    <property type="protein sequence ID" value="EFB27406.1"/>
    <property type="molecule type" value="Genomic_DNA"/>
</dbReference>
<accession>D2GUX0</accession>
<proteinExistence type="predicted"/>
<sequence>LRNRKLCLAKNELFQCPWDLQDVWNEER</sequence>
<feature type="non-terminal residue" evidence="1">
    <location>
        <position position="1"/>
    </location>
</feature>
<evidence type="ECO:0000313" key="1">
    <source>
        <dbReference type="EMBL" id="EFB27406.1"/>
    </source>
</evidence>
<feature type="non-terminal residue" evidence="1">
    <location>
        <position position="28"/>
    </location>
</feature>
<name>D2GUX0_AILME</name>
<dbReference type="InParanoid" id="D2GUX0"/>
<reference evidence="1" key="1">
    <citation type="journal article" date="2010" name="Nature">
        <title>The sequence and de novo assembly of the giant panda genome.</title>
        <authorList>
            <person name="Li R."/>
            <person name="Fan W."/>
            <person name="Tian G."/>
            <person name="Zhu H."/>
            <person name="He L."/>
            <person name="Cai J."/>
            <person name="Huang Q."/>
            <person name="Cai Q."/>
            <person name="Li B."/>
            <person name="Bai Y."/>
            <person name="Zhang Z."/>
            <person name="Zhang Y."/>
            <person name="Wang W."/>
            <person name="Li J."/>
            <person name="Wei F."/>
            <person name="Li H."/>
            <person name="Jian M."/>
            <person name="Li J."/>
            <person name="Zhang Z."/>
            <person name="Nielsen R."/>
            <person name="Li D."/>
            <person name="Gu W."/>
            <person name="Yang Z."/>
            <person name="Xuan Z."/>
            <person name="Ryder O.A."/>
            <person name="Leung F.C."/>
            <person name="Zhou Y."/>
            <person name="Cao J."/>
            <person name="Sun X."/>
            <person name="Fu Y."/>
            <person name="Fang X."/>
            <person name="Guo X."/>
            <person name="Wang B."/>
            <person name="Hou R."/>
            <person name="Shen F."/>
            <person name="Mu B."/>
            <person name="Ni P."/>
            <person name="Lin R."/>
            <person name="Qian W."/>
            <person name="Wang G."/>
            <person name="Yu C."/>
            <person name="Nie W."/>
            <person name="Wang J."/>
            <person name="Wu Z."/>
            <person name="Liang H."/>
            <person name="Min J."/>
            <person name="Wu Q."/>
            <person name="Cheng S."/>
            <person name="Ruan J."/>
            <person name="Wang M."/>
            <person name="Shi Z."/>
            <person name="Wen M."/>
            <person name="Liu B."/>
            <person name="Ren X."/>
            <person name="Zheng H."/>
            <person name="Dong D."/>
            <person name="Cook K."/>
            <person name="Shan G."/>
            <person name="Zhang H."/>
            <person name="Kosiol C."/>
            <person name="Xie X."/>
            <person name="Lu Z."/>
            <person name="Zheng H."/>
            <person name="Li Y."/>
            <person name="Steiner C.C."/>
            <person name="Lam T.T."/>
            <person name="Lin S."/>
            <person name="Zhang Q."/>
            <person name="Li G."/>
            <person name="Tian J."/>
            <person name="Gong T."/>
            <person name="Liu H."/>
            <person name="Zhang D."/>
            <person name="Fang L."/>
            <person name="Ye C."/>
            <person name="Zhang J."/>
            <person name="Hu W."/>
            <person name="Xu A."/>
            <person name="Ren Y."/>
            <person name="Zhang G."/>
            <person name="Bruford M.W."/>
            <person name="Li Q."/>
            <person name="Ma L."/>
            <person name="Guo Y."/>
            <person name="An N."/>
            <person name="Hu Y."/>
            <person name="Zheng Y."/>
            <person name="Shi Y."/>
            <person name="Li Z."/>
            <person name="Liu Q."/>
            <person name="Chen Y."/>
            <person name="Zhao J."/>
            <person name="Qu N."/>
            <person name="Zhao S."/>
            <person name="Tian F."/>
            <person name="Wang X."/>
            <person name="Wang H."/>
            <person name="Xu L."/>
            <person name="Liu X."/>
            <person name="Vinar T."/>
            <person name="Wang Y."/>
            <person name="Lam T.W."/>
            <person name="Yiu S.M."/>
            <person name="Liu S."/>
            <person name="Zhang H."/>
            <person name="Li D."/>
            <person name="Huang Y."/>
            <person name="Wang X."/>
            <person name="Yang G."/>
            <person name="Jiang Z."/>
            <person name="Wang J."/>
            <person name="Qin N."/>
            <person name="Li L."/>
            <person name="Li J."/>
            <person name="Bolund L."/>
            <person name="Kristiansen K."/>
            <person name="Wong G.K."/>
            <person name="Olson M."/>
            <person name="Zhang X."/>
            <person name="Li S."/>
            <person name="Yang H."/>
            <person name="Wang J."/>
            <person name="Wang J."/>
        </authorList>
    </citation>
    <scope>NUCLEOTIDE SEQUENCE [LARGE SCALE GENOMIC DNA]</scope>
</reference>
<gene>
    <name evidence="1" type="ORF">PANDA_000472</name>
</gene>
<dbReference type="AlphaFoldDB" id="D2GUX0"/>
<organism evidence="1">
    <name type="scientific">Ailuropoda melanoleuca</name>
    <name type="common">Giant panda</name>
    <dbReference type="NCBI Taxonomy" id="9646"/>
    <lineage>
        <taxon>Eukaryota</taxon>
        <taxon>Metazoa</taxon>
        <taxon>Chordata</taxon>
        <taxon>Craniata</taxon>
        <taxon>Vertebrata</taxon>
        <taxon>Euteleostomi</taxon>
        <taxon>Mammalia</taxon>
        <taxon>Eutheria</taxon>
        <taxon>Laurasiatheria</taxon>
        <taxon>Carnivora</taxon>
        <taxon>Caniformia</taxon>
        <taxon>Ursidae</taxon>
        <taxon>Ailuropoda</taxon>
    </lineage>
</organism>
<protein>
    <submittedName>
        <fullName evidence="1">Uncharacterized protein</fullName>
    </submittedName>
</protein>